<keyword evidence="1" id="KW-0805">Transcription regulation</keyword>
<dbReference type="InterPro" id="IPR036390">
    <property type="entry name" value="WH_DNA-bd_sf"/>
</dbReference>
<sequence length="247" mass="27679">MEAEGGDHAVDRAEALRAPSSLADQIAQILEDEILEGQYSDGSHLQQEEICGRFGVSRTPAREALRKLQAHNLVELVPNRGARVRMPTLRELNDVYQLRAELEGFAAELAARSREPDMLAALEKAHNTLSQIVPLAAGTLDTPDEAETGERLRRFNDMFHGVIHDAGGNQRLGNMIQELHRYFPKDTVRLAIRSPETLRSLYIDEHTAILEEIMQGRAAAARDAMRDHIHGSQTMLVDYLRKRGFPD</sequence>
<dbReference type="EMBL" id="BAAALM010000016">
    <property type="protein sequence ID" value="GAA1217053.1"/>
    <property type="molecule type" value="Genomic_DNA"/>
</dbReference>
<proteinExistence type="predicted"/>
<dbReference type="Pfam" id="PF07729">
    <property type="entry name" value="FCD"/>
    <property type="match status" value="1"/>
</dbReference>
<dbReference type="InterPro" id="IPR011711">
    <property type="entry name" value="GntR_C"/>
</dbReference>
<keyword evidence="6" id="KW-1185">Reference proteome</keyword>
<evidence type="ECO:0000313" key="5">
    <source>
        <dbReference type="EMBL" id="GAA1217053.1"/>
    </source>
</evidence>
<dbReference type="SMART" id="SM00895">
    <property type="entry name" value="FCD"/>
    <property type="match status" value="1"/>
</dbReference>
<evidence type="ECO:0000256" key="1">
    <source>
        <dbReference type="ARBA" id="ARBA00023015"/>
    </source>
</evidence>
<dbReference type="InterPro" id="IPR000524">
    <property type="entry name" value="Tscrpt_reg_HTH_GntR"/>
</dbReference>
<dbReference type="Gene3D" id="1.10.10.10">
    <property type="entry name" value="Winged helix-like DNA-binding domain superfamily/Winged helix DNA-binding domain"/>
    <property type="match status" value="1"/>
</dbReference>
<organism evidence="5 6">
    <name type="scientific">Prauserella alba</name>
    <dbReference type="NCBI Taxonomy" id="176898"/>
    <lineage>
        <taxon>Bacteria</taxon>
        <taxon>Bacillati</taxon>
        <taxon>Actinomycetota</taxon>
        <taxon>Actinomycetes</taxon>
        <taxon>Pseudonocardiales</taxon>
        <taxon>Pseudonocardiaceae</taxon>
        <taxon>Prauserella</taxon>
    </lineage>
</organism>
<dbReference type="RefSeq" id="WP_253855492.1">
    <property type="nucleotide sequence ID" value="NZ_BAAALM010000016.1"/>
</dbReference>
<protein>
    <submittedName>
        <fullName evidence="5">GntR family transcriptional regulator</fullName>
    </submittedName>
</protein>
<dbReference type="SMART" id="SM00345">
    <property type="entry name" value="HTH_GNTR"/>
    <property type="match status" value="1"/>
</dbReference>
<evidence type="ECO:0000256" key="3">
    <source>
        <dbReference type="ARBA" id="ARBA00023163"/>
    </source>
</evidence>
<dbReference type="PANTHER" id="PTHR43537:SF24">
    <property type="entry name" value="GLUCONATE OPERON TRANSCRIPTIONAL REPRESSOR"/>
    <property type="match status" value="1"/>
</dbReference>
<dbReference type="Gene3D" id="1.20.120.530">
    <property type="entry name" value="GntR ligand-binding domain-like"/>
    <property type="match status" value="1"/>
</dbReference>
<dbReference type="SUPFAM" id="SSF46785">
    <property type="entry name" value="Winged helix' DNA-binding domain"/>
    <property type="match status" value="1"/>
</dbReference>
<feature type="domain" description="HTH gntR-type" evidence="4">
    <location>
        <begin position="20"/>
        <end position="87"/>
    </location>
</feature>
<dbReference type="SUPFAM" id="SSF48008">
    <property type="entry name" value="GntR ligand-binding domain-like"/>
    <property type="match status" value="1"/>
</dbReference>
<evidence type="ECO:0000313" key="6">
    <source>
        <dbReference type="Proteomes" id="UP001500467"/>
    </source>
</evidence>
<dbReference type="PROSITE" id="PS50949">
    <property type="entry name" value="HTH_GNTR"/>
    <property type="match status" value="1"/>
</dbReference>
<accession>A0ABN1VMD3</accession>
<dbReference type="Pfam" id="PF00392">
    <property type="entry name" value="GntR"/>
    <property type="match status" value="1"/>
</dbReference>
<dbReference type="Proteomes" id="UP001500467">
    <property type="component" value="Unassembled WGS sequence"/>
</dbReference>
<dbReference type="PANTHER" id="PTHR43537">
    <property type="entry name" value="TRANSCRIPTIONAL REGULATOR, GNTR FAMILY"/>
    <property type="match status" value="1"/>
</dbReference>
<comment type="caution">
    <text evidence="5">The sequence shown here is derived from an EMBL/GenBank/DDBJ whole genome shotgun (WGS) entry which is preliminary data.</text>
</comment>
<dbReference type="CDD" id="cd07377">
    <property type="entry name" value="WHTH_GntR"/>
    <property type="match status" value="1"/>
</dbReference>
<dbReference type="InterPro" id="IPR008920">
    <property type="entry name" value="TF_FadR/GntR_C"/>
</dbReference>
<keyword evidence="2" id="KW-0238">DNA-binding</keyword>
<evidence type="ECO:0000259" key="4">
    <source>
        <dbReference type="PROSITE" id="PS50949"/>
    </source>
</evidence>
<reference evidence="5 6" key="1">
    <citation type="journal article" date="2019" name="Int. J. Syst. Evol. Microbiol.">
        <title>The Global Catalogue of Microorganisms (GCM) 10K type strain sequencing project: providing services to taxonomists for standard genome sequencing and annotation.</title>
        <authorList>
            <consortium name="The Broad Institute Genomics Platform"/>
            <consortium name="The Broad Institute Genome Sequencing Center for Infectious Disease"/>
            <person name="Wu L."/>
            <person name="Ma J."/>
        </authorList>
    </citation>
    <scope>NUCLEOTIDE SEQUENCE [LARGE SCALE GENOMIC DNA]</scope>
    <source>
        <strain evidence="5 6">JCM 13022</strain>
    </source>
</reference>
<name>A0ABN1VMD3_9PSEU</name>
<dbReference type="InterPro" id="IPR036388">
    <property type="entry name" value="WH-like_DNA-bd_sf"/>
</dbReference>
<evidence type="ECO:0000256" key="2">
    <source>
        <dbReference type="ARBA" id="ARBA00023125"/>
    </source>
</evidence>
<keyword evidence="3" id="KW-0804">Transcription</keyword>
<gene>
    <name evidence="5" type="ORF">GCM10009675_44260</name>
</gene>